<evidence type="ECO:0000313" key="3">
    <source>
        <dbReference type="Proteomes" id="UP000006049"/>
    </source>
</evidence>
<dbReference type="OrthoDB" id="5500612at2"/>
<dbReference type="HOGENOM" id="CLU_062802_0_0_10"/>
<proteinExistence type="predicted"/>
<evidence type="ECO:0000256" key="1">
    <source>
        <dbReference type="SAM" id="SignalP"/>
    </source>
</evidence>
<evidence type="ECO:0008006" key="4">
    <source>
        <dbReference type="Google" id="ProtNLM"/>
    </source>
</evidence>
<organism evidence="2 3">
    <name type="scientific">Aequorivita sublithincola (strain DSM 14238 / LMG 21431 / ACAM 643 / 9-3)</name>
    <dbReference type="NCBI Taxonomy" id="746697"/>
    <lineage>
        <taxon>Bacteria</taxon>
        <taxon>Pseudomonadati</taxon>
        <taxon>Bacteroidota</taxon>
        <taxon>Flavobacteriia</taxon>
        <taxon>Flavobacteriales</taxon>
        <taxon>Flavobacteriaceae</taxon>
        <taxon>Aequorivita</taxon>
    </lineage>
</organism>
<dbReference type="Proteomes" id="UP000006049">
    <property type="component" value="Chromosome"/>
</dbReference>
<dbReference type="RefSeq" id="WP_014783430.1">
    <property type="nucleotide sequence ID" value="NC_018013.1"/>
</dbReference>
<feature type="chain" id="PRO_5003684122" description="LTD domain-containing protein" evidence="1">
    <location>
        <begin position="21"/>
        <end position="270"/>
    </location>
</feature>
<gene>
    <name evidence="2" type="ordered locus">Aeqsu_2730</name>
</gene>
<name>I3YYW3_AEQSU</name>
<reference evidence="2 3" key="1">
    <citation type="submission" date="2012-06" db="EMBL/GenBank/DDBJ databases">
        <title>The complete genome of Aequorivita sublithincola DSM 14238.</title>
        <authorList>
            <consortium name="US DOE Joint Genome Institute (JGI-PGF)"/>
            <person name="Lucas S."/>
            <person name="Copeland A."/>
            <person name="Lapidus A."/>
            <person name="Goodwin L."/>
            <person name="Pitluck S."/>
            <person name="Peters L."/>
            <person name="Munk A.C.C."/>
            <person name="Kyrpides N."/>
            <person name="Mavromatis K."/>
            <person name="Pagani I."/>
            <person name="Ivanova N."/>
            <person name="Ovchinnikova G."/>
            <person name="Zeytun A."/>
            <person name="Detter J.C."/>
            <person name="Han C."/>
            <person name="Land M."/>
            <person name="Hauser L."/>
            <person name="Markowitz V."/>
            <person name="Cheng J.-F."/>
            <person name="Hugenholtz P."/>
            <person name="Woyke T."/>
            <person name="Wu D."/>
            <person name="Tindall B."/>
            <person name="Faehnrich R."/>
            <person name="Brambilla E."/>
            <person name="Klenk H.-P."/>
            <person name="Eisen J.A."/>
        </authorList>
    </citation>
    <scope>NUCLEOTIDE SEQUENCE [LARGE SCALE GENOMIC DNA]</scope>
    <source>
        <strain evidence="3">DSM 14238 / LMG 21431 / ACAM 643 / 9-3</strain>
    </source>
</reference>
<evidence type="ECO:0000313" key="2">
    <source>
        <dbReference type="EMBL" id="AFL82181.1"/>
    </source>
</evidence>
<dbReference type="AlphaFoldDB" id="I3YYW3"/>
<keyword evidence="3" id="KW-1185">Reference proteome</keyword>
<keyword evidence="1" id="KW-0732">Signal</keyword>
<feature type="signal peptide" evidence="1">
    <location>
        <begin position="1"/>
        <end position="20"/>
    </location>
</feature>
<protein>
    <recommendedName>
        <fullName evidence="4">LTD domain-containing protein</fullName>
    </recommendedName>
</protein>
<sequence length="270" mass="29096">MKKLFFIFIAFTLFTTNSYCQVGIGTTTPSSVAMLEVSSQTNATGAYRGFMPPRVPNFAARQSINATSIDVGLLVFVESLGCLQIWNGSAWESIYCLNTIPTEPWINEFHYDNVGADESEFIEIAGPSGLDLSKYRILLYNGTDGKTYDSFLLSGIIDFESNSFGALSFTRSNIQNGIEGTSTSADGIALIKISNSQVIQFISYEGIFMATNNTANGMTSIDIGVEESDTTTPIGNSLQLTGTGNSYGDFMWNPPAVSSQGSLNAGQIIN</sequence>
<dbReference type="EMBL" id="CP003280">
    <property type="protein sequence ID" value="AFL82181.1"/>
    <property type="molecule type" value="Genomic_DNA"/>
</dbReference>
<dbReference type="eggNOG" id="COG3204">
    <property type="taxonomic scope" value="Bacteria"/>
</dbReference>
<accession>I3YYW3</accession>
<dbReference type="STRING" id="746697.Aeqsu_2730"/>
<dbReference type="PATRIC" id="fig|746697.3.peg.2786"/>
<dbReference type="KEGG" id="asl:Aeqsu_2730"/>